<dbReference type="PANTHER" id="PTHR43649">
    <property type="entry name" value="ARABINOSE-BINDING PROTEIN-RELATED"/>
    <property type="match status" value="1"/>
</dbReference>
<keyword evidence="1" id="KW-0732">Signal</keyword>
<name>A0A0F4L2U5_9BIFI</name>
<dbReference type="PATRIC" id="fig|1684.4.peg.285"/>
<dbReference type="PANTHER" id="PTHR43649:SF12">
    <property type="entry name" value="DIACETYLCHITOBIOSE BINDING PROTEIN DASA"/>
    <property type="match status" value="1"/>
</dbReference>
<dbReference type="OrthoDB" id="358201at2"/>
<dbReference type="Gene3D" id="3.40.190.10">
    <property type="entry name" value="Periplasmic binding protein-like II"/>
    <property type="match status" value="1"/>
</dbReference>
<reference evidence="2 3" key="1">
    <citation type="submission" date="2014-12" db="EMBL/GenBank/DDBJ databases">
        <title>Comparative genomics of the lactic acid bacteria isolated from the honey bee gut.</title>
        <authorList>
            <person name="Ellegaard K.M."/>
            <person name="Tamarit D."/>
            <person name="Javelind E."/>
            <person name="Olofsson T."/>
            <person name="Andersson S.G."/>
            <person name="Vasquez A."/>
        </authorList>
    </citation>
    <scope>NUCLEOTIDE SEQUENCE [LARGE SCALE GENOMIC DNA]</scope>
    <source>
        <strain evidence="2 3">Bin2</strain>
    </source>
</reference>
<dbReference type="Proteomes" id="UP000033648">
    <property type="component" value="Unassembled WGS sequence"/>
</dbReference>
<dbReference type="InterPro" id="IPR050490">
    <property type="entry name" value="Bact_solute-bd_prot1"/>
</dbReference>
<dbReference type="Pfam" id="PF01547">
    <property type="entry name" value="SBP_bac_1"/>
    <property type="match status" value="1"/>
</dbReference>
<accession>A0A0F4L2U5</accession>
<sequence length="437" mass="48736">MKTCKLLGACLAMALASTPLAGCGSNSSSAESTGKPDSILVWDYGEPASGQDRGWHRAAEIFTKKTGIKVKFEVKSFTQIAQNGSQFLNSDQAPDVMKSNRGNGSAGVLSTQNLLTDLKPYVKKYGWDKKVTGQAAAVGKYDKRGVMDGDTWYGIPSYAEMQRVYYNKDIFAKYGLQIPKTYSEFTQVLQAFKDKGVTPITADAGEFGVLWLWWQLAMTKADRKFVDDWQLYKHKVNWRSEPLTFATDTIKDWFDKGYISRNATGMKAEDTTTAFIRGEYPIYQTGSWNQNRFMEQIKNFDWTAAIFPDSKMVEGCAGNLLVIPEKAKHKDLAAQYIDIVLSDEIQNFIGNHGGVPVHADSSAITDTKSRELVQEYNDAAKANRMSYYPDYPAPNLTDAMPAAFQELVNGTKKPSEILQTLHKDYDDGVSQMGLDDN</sequence>
<evidence type="ECO:0000313" key="2">
    <source>
        <dbReference type="EMBL" id="KJY52573.1"/>
    </source>
</evidence>
<feature type="signal peptide" evidence="1">
    <location>
        <begin position="1"/>
        <end position="21"/>
    </location>
</feature>
<feature type="chain" id="PRO_5039274557" evidence="1">
    <location>
        <begin position="22"/>
        <end position="437"/>
    </location>
</feature>
<dbReference type="AlphaFoldDB" id="A0A0F4L2U5"/>
<protein>
    <submittedName>
        <fullName evidence="2">ABC transporter, extracellular substrate binding protein</fullName>
    </submittedName>
</protein>
<gene>
    <name evidence="2" type="ORF">JF69_02660</name>
</gene>
<dbReference type="InterPro" id="IPR006059">
    <property type="entry name" value="SBP"/>
</dbReference>
<dbReference type="EMBL" id="JWME01000004">
    <property type="protein sequence ID" value="KJY52573.1"/>
    <property type="molecule type" value="Genomic_DNA"/>
</dbReference>
<organism evidence="2 3">
    <name type="scientific">Bifidobacterium asteroides</name>
    <dbReference type="NCBI Taxonomy" id="1684"/>
    <lineage>
        <taxon>Bacteria</taxon>
        <taxon>Bacillati</taxon>
        <taxon>Actinomycetota</taxon>
        <taxon>Actinomycetes</taxon>
        <taxon>Bifidobacteriales</taxon>
        <taxon>Bifidobacteriaceae</taxon>
        <taxon>Bifidobacterium</taxon>
    </lineage>
</organism>
<evidence type="ECO:0000313" key="3">
    <source>
        <dbReference type="Proteomes" id="UP000033648"/>
    </source>
</evidence>
<proteinExistence type="predicted"/>
<comment type="caution">
    <text evidence="2">The sequence shown here is derived from an EMBL/GenBank/DDBJ whole genome shotgun (WGS) entry which is preliminary data.</text>
</comment>
<dbReference type="SUPFAM" id="SSF53850">
    <property type="entry name" value="Periplasmic binding protein-like II"/>
    <property type="match status" value="1"/>
</dbReference>
<evidence type="ECO:0000256" key="1">
    <source>
        <dbReference type="SAM" id="SignalP"/>
    </source>
</evidence>